<dbReference type="Gene3D" id="3.40.50.2000">
    <property type="entry name" value="Glycogen Phosphorylase B"/>
    <property type="match status" value="1"/>
</dbReference>
<name>A0A437MIM3_9PROT</name>
<evidence type="ECO:0000313" key="3">
    <source>
        <dbReference type="Proteomes" id="UP000282957"/>
    </source>
</evidence>
<dbReference type="SUPFAM" id="SSF53756">
    <property type="entry name" value="UDP-Glycosyltransferase/glycogen phosphorylase"/>
    <property type="match status" value="1"/>
</dbReference>
<dbReference type="Pfam" id="PF13439">
    <property type="entry name" value="Glyco_transf_4"/>
    <property type="match status" value="1"/>
</dbReference>
<sequence>MNPHLPRAGFGVRALPPGLHAVVVSWHLAPEPAWQAGAEPLLGFWAEPLLDALAEAGARVTLLLPLAGEVPAGNTTLGRLLAARGIGLAFAPGFTPAAVDAALEALSPDIVHAPEREGLLVAALSRRAAGLAHGRTAVLLHARGPQGFRHREEARFTPSAEALVTAAWERQAMCLADLIVCASPEVADWWAAEGRPVRRVAPLAWRPHPVPKAPPSELVLPLPMASEAGLEFALFTAARAGARLALPLILAGVPGPMVLGSAAQAVAALSGRGVDWRMENAATPQAACARLLRPGVVALLPALHGTPPELYAFCAMAGVPVLTTPHGVAREAAARWPGRIHAWERQERPFAAMLARLPELPPALEAPPQPAWPEVPMHLPPPAPAEVAAGRWLAHGGRLEAPEQAALLRLAAASGAAACSWGGTGGGEDLAAVMPERMTGSTVMLDAARLPESAAVIGTPGFLATLAREAGEVFALHVPVRAAVVSATPADPAMLGPYDGIGALARHFAMLEQEPREWRDGEIRRAMAGTRSDSPEYLKLLAMLAEVQGQPQLARQAWQAAILRLPEDQEAQEQVVLYRLRGEGRLGDTAALRQLLQENGEAEGRHLPREALRHAMALRLSGRGAEAEALLAEIAAAFPAPAEEAP</sequence>
<keyword evidence="3" id="KW-1185">Reference proteome</keyword>
<dbReference type="EMBL" id="SACL01000002">
    <property type="protein sequence ID" value="RVT97489.1"/>
    <property type="molecule type" value="Genomic_DNA"/>
</dbReference>
<feature type="domain" description="Glycosyltransferase subfamily 4-like N-terminal" evidence="1">
    <location>
        <begin position="49"/>
        <end position="196"/>
    </location>
</feature>
<dbReference type="Proteomes" id="UP000282957">
    <property type="component" value="Unassembled WGS sequence"/>
</dbReference>
<evidence type="ECO:0000313" key="2">
    <source>
        <dbReference type="EMBL" id="RVT97489.1"/>
    </source>
</evidence>
<gene>
    <name evidence="2" type="ORF">EOD42_06585</name>
</gene>
<comment type="caution">
    <text evidence="2">The sequence shown here is derived from an EMBL/GenBank/DDBJ whole genome shotgun (WGS) entry which is preliminary data.</text>
</comment>
<dbReference type="GO" id="GO:0016757">
    <property type="term" value="F:glycosyltransferase activity"/>
    <property type="evidence" value="ECO:0007669"/>
    <property type="project" value="UniProtKB-ARBA"/>
</dbReference>
<accession>A0A437MIM3</accession>
<organism evidence="2 3">
    <name type="scientific">Rhodovarius crocodyli</name>
    <dbReference type="NCBI Taxonomy" id="1979269"/>
    <lineage>
        <taxon>Bacteria</taxon>
        <taxon>Pseudomonadati</taxon>
        <taxon>Pseudomonadota</taxon>
        <taxon>Alphaproteobacteria</taxon>
        <taxon>Acetobacterales</taxon>
        <taxon>Roseomonadaceae</taxon>
        <taxon>Rhodovarius</taxon>
    </lineage>
</organism>
<reference evidence="2 3" key="1">
    <citation type="submission" date="2019-01" db="EMBL/GenBank/DDBJ databases">
        <authorList>
            <person name="Chen W.-M."/>
        </authorList>
    </citation>
    <scope>NUCLEOTIDE SEQUENCE [LARGE SCALE GENOMIC DNA]</scope>
    <source>
        <strain evidence="2 3">CCP-6</strain>
    </source>
</reference>
<dbReference type="AlphaFoldDB" id="A0A437MIM3"/>
<proteinExistence type="predicted"/>
<dbReference type="RefSeq" id="WP_127786717.1">
    <property type="nucleotide sequence ID" value="NZ_SACL01000002.1"/>
</dbReference>
<dbReference type="OrthoDB" id="9819175at2"/>
<evidence type="ECO:0000259" key="1">
    <source>
        <dbReference type="Pfam" id="PF13439"/>
    </source>
</evidence>
<protein>
    <recommendedName>
        <fullName evidence="1">Glycosyltransferase subfamily 4-like N-terminal domain-containing protein</fullName>
    </recommendedName>
</protein>
<dbReference type="InterPro" id="IPR028098">
    <property type="entry name" value="Glyco_trans_4-like_N"/>
</dbReference>